<dbReference type="eggNOG" id="COG1236">
    <property type="taxonomic scope" value="Bacteria"/>
</dbReference>
<dbReference type="Pfam" id="PF07521">
    <property type="entry name" value="RMMBL"/>
    <property type="match status" value="1"/>
</dbReference>
<dbReference type="RefSeq" id="WP_012582858.1">
    <property type="nucleotide sequence ID" value="NC_011661.1"/>
</dbReference>
<evidence type="ECO:0000259" key="2">
    <source>
        <dbReference type="SMART" id="SM00849"/>
    </source>
</evidence>
<keyword evidence="5" id="KW-1185">Reference proteome</keyword>
<organism evidence="4 5">
    <name type="scientific">Dictyoglomus turgidum (strain DSM 6724 / Z-1310)</name>
    <dbReference type="NCBI Taxonomy" id="515635"/>
    <lineage>
        <taxon>Bacteria</taxon>
        <taxon>Pseudomonadati</taxon>
        <taxon>Dictyoglomota</taxon>
        <taxon>Dictyoglomia</taxon>
        <taxon>Dictyoglomales</taxon>
        <taxon>Dictyoglomaceae</taxon>
        <taxon>Dictyoglomus</taxon>
    </lineage>
</organism>
<dbReference type="InterPro" id="IPR022712">
    <property type="entry name" value="Beta_Casp"/>
</dbReference>
<dbReference type="SUPFAM" id="SSF56281">
    <property type="entry name" value="Metallo-hydrolase/oxidoreductase"/>
    <property type="match status" value="1"/>
</dbReference>
<dbReference type="PATRIC" id="fig|515635.4.peg.499"/>
<dbReference type="PANTHER" id="PTHR11203:SF37">
    <property type="entry name" value="INTEGRATOR COMPLEX SUBUNIT 11"/>
    <property type="match status" value="1"/>
</dbReference>
<dbReference type="EnsemblBacteria" id="ACK41773">
    <property type="protein sequence ID" value="ACK41773"/>
    <property type="gene ID" value="Dtur_0473"/>
</dbReference>
<dbReference type="SMART" id="SM00849">
    <property type="entry name" value="Lactamase_B"/>
    <property type="match status" value="1"/>
</dbReference>
<dbReference type="CDD" id="cd16295">
    <property type="entry name" value="TTHA0252-CPSF-like_MBL-fold"/>
    <property type="match status" value="1"/>
</dbReference>
<evidence type="ECO:0000313" key="4">
    <source>
        <dbReference type="EMBL" id="ACK41773.1"/>
    </source>
</evidence>
<dbReference type="OrthoDB" id="9803916at2"/>
<dbReference type="InterPro" id="IPR001279">
    <property type="entry name" value="Metallo-B-lactamas"/>
</dbReference>
<dbReference type="InterPro" id="IPR050698">
    <property type="entry name" value="MBL"/>
</dbReference>
<evidence type="ECO:0000313" key="5">
    <source>
        <dbReference type="Proteomes" id="UP000007719"/>
    </source>
</evidence>
<evidence type="ECO:0000259" key="3">
    <source>
        <dbReference type="SMART" id="SM01027"/>
    </source>
</evidence>
<dbReference type="InterPro" id="IPR036866">
    <property type="entry name" value="RibonucZ/Hydroxyglut_hydro"/>
</dbReference>
<evidence type="ECO:0000256" key="1">
    <source>
        <dbReference type="ARBA" id="ARBA00022801"/>
    </source>
</evidence>
<name>B8E1Z0_DICTD</name>
<dbReference type="GO" id="GO:0004521">
    <property type="term" value="F:RNA endonuclease activity"/>
    <property type="evidence" value="ECO:0000318"/>
    <property type="project" value="GO_Central"/>
</dbReference>
<dbReference type="InterPro" id="IPR011108">
    <property type="entry name" value="RMMBL"/>
</dbReference>
<dbReference type="Proteomes" id="UP000007719">
    <property type="component" value="Chromosome"/>
</dbReference>
<feature type="domain" description="Metallo-beta-lactamase" evidence="2">
    <location>
        <begin position="13"/>
        <end position="240"/>
    </location>
</feature>
<dbReference type="HOGENOM" id="CLU_009673_5_2_0"/>
<proteinExistence type="predicted"/>
<dbReference type="Pfam" id="PF10996">
    <property type="entry name" value="Beta-Casp"/>
    <property type="match status" value="1"/>
</dbReference>
<dbReference type="STRING" id="515635.Dtur_0473"/>
<gene>
    <name evidence="4" type="ordered locus">Dtur_0473</name>
</gene>
<dbReference type="SMART" id="SM01027">
    <property type="entry name" value="Beta-Casp"/>
    <property type="match status" value="1"/>
</dbReference>
<dbReference type="AlphaFoldDB" id="B8E1Z0"/>
<dbReference type="Pfam" id="PF00753">
    <property type="entry name" value="Lactamase_B"/>
    <property type="match status" value="1"/>
</dbReference>
<dbReference type="EMBL" id="CP001251">
    <property type="protein sequence ID" value="ACK41773.1"/>
    <property type="molecule type" value="Genomic_DNA"/>
</dbReference>
<dbReference type="Gene3D" id="3.40.50.10890">
    <property type="match status" value="1"/>
</dbReference>
<accession>B8E1Z0</accession>
<sequence length="515" mass="58597">MRITFYGAAGEVTGSCYLLENNFKYLVDCGIFQGRSEKENENPFLFDPTEIKAVILTHAHLDHSGRIPKLVKEGFKGRIYATYPTIELCEILWLDTVKLMKEETERINRKNLRSGKPLVEPLYTEKEVEMAMKLFEPVPYDEMVDLSDIKIRFRDSAHILGASSLELWSNDTKIVFSGDIGPQNNVMEGRPSIIEDADYVVIESTYGDRLHKTLEETRAEFEKVVLDAINSQGKILIPSFVVDRAQRVMYELMLLSYKYPFFSKIPIFFDSPMGKKVTAVYEKHSNLLSGEIQKYFLEGINPFELKNLRYLTTPDESKSINELDTGIIIAGSGMCTGGRILHHLKHNLWKENTHVIFVGYQAQGTLGRRIVDGEKVVHVMGEEITVRAKIHTINGFSAHADQKDLIKWTEYFKNDPIFLIVHGEPQASQALSQLLQLKGRKTIVPSYTQSLDLEKKEIIAPKVAPSFDIESLLDELSSYITQLKASPILQDLENYSLLKSALHLLKEVSDRSKNL</sequence>
<dbReference type="KEGG" id="dtu:Dtur_0473"/>
<dbReference type="PANTHER" id="PTHR11203">
    <property type="entry name" value="CLEAVAGE AND POLYADENYLATION SPECIFICITY FACTOR FAMILY MEMBER"/>
    <property type="match status" value="1"/>
</dbReference>
<protein>
    <submittedName>
        <fullName evidence="4">Beta-lactamase domain protein</fullName>
    </submittedName>
</protein>
<reference evidence="5" key="1">
    <citation type="journal article" date="2016" name="Front. Microbiol.">
        <title>The complete genome sequence of hyperthermophile Dictyoglomus turgidum DSM 6724 reveals a specialized carbohydrate fermentor.</title>
        <authorList>
            <person name="Brumm P.J."/>
            <person name="Gowda K."/>
            <person name="Robb F.T."/>
            <person name="Mead D.A."/>
        </authorList>
    </citation>
    <scope>NUCLEOTIDE SEQUENCE [LARGE SCALE GENOMIC DNA]</scope>
    <source>
        <strain evidence="5">DSM 6724 / Z-1310</strain>
    </source>
</reference>
<feature type="domain" description="Beta-Casp" evidence="3">
    <location>
        <begin position="245"/>
        <end position="370"/>
    </location>
</feature>
<dbReference type="InParanoid" id="B8E1Z0"/>
<dbReference type="GO" id="GO:0016787">
    <property type="term" value="F:hydrolase activity"/>
    <property type="evidence" value="ECO:0007669"/>
    <property type="project" value="UniProtKB-KW"/>
</dbReference>
<keyword evidence="1" id="KW-0378">Hydrolase</keyword>
<dbReference type="Gene3D" id="3.60.15.10">
    <property type="entry name" value="Ribonuclease Z/Hydroxyacylglutathione hydrolase-like"/>
    <property type="match status" value="1"/>
</dbReference>